<dbReference type="KEGG" id="cceu:CBR64_00095"/>
<proteinExistence type="predicted"/>
<name>A0A1Y0HPU4_CELCE</name>
<evidence type="ECO:0000313" key="1">
    <source>
        <dbReference type="EMBL" id="ARU50152.1"/>
    </source>
</evidence>
<dbReference type="EMBL" id="CP021383">
    <property type="protein sequence ID" value="ARU50152.1"/>
    <property type="molecule type" value="Genomic_DNA"/>
</dbReference>
<dbReference type="OrthoDB" id="5069167at2"/>
<evidence type="ECO:0008006" key="3">
    <source>
        <dbReference type="Google" id="ProtNLM"/>
    </source>
</evidence>
<sequence>MSTPTVVDIEPIFGKNYAVVCAALDYRKHIDSFALVPQTQTQTWRGAGGNTHSDVSVVGWQVQAGYMQDWQNEDSFSRFLQDHQGETLPFVFEPQAGEGTSWAVDVVIAPGQIGGAIGSPLNVTVTLACASDPVPTYPV</sequence>
<protein>
    <recommendedName>
        <fullName evidence="3">Phage tail protein</fullName>
    </recommendedName>
</protein>
<accession>A0A1Y0HPU4</accession>
<dbReference type="AlphaFoldDB" id="A0A1Y0HPU4"/>
<organism evidence="1 2">
    <name type="scientific">Cellulosimicrobium cellulans</name>
    <name type="common">Arthrobacter luteus</name>
    <dbReference type="NCBI Taxonomy" id="1710"/>
    <lineage>
        <taxon>Bacteria</taxon>
        <taxon>Bacillati</taxon>
        <taxon>Actinomycetota</taxon>
        <taxon>Actinomycetes</taxon>
        <taxon>Micrococcales</taxon>
        <taxon>Promicromonosporaceae</taxon>
        <taxon>Cellulosimicrobium</taxon>
    </lineage>
</organism>
<gene>
    <name evidence="1" type="ORF">CBR64_00095</name>
</gene>
<dbReference type="RefSeq" id="WP_087469243.1">
    <property type="nucleotide sequence ID" value="NZ_CP021383.1"/>
</dbReference>
<dbReference type="Proteomes" id="UP000196228">
    <property type="component" value="Chromosome"/>
</dbReference>
<evidence type="ECO:0000313" key="2">
    <source>
        <dbReference type="Proteomes" id="UP000196228"/>
    </source>
</evidence>
<reference evidence="1 2" key="1">
    <citation type="submission" date="2017-05" db="EMBL/GenBank/DDBJ databases">
        <authorList>
            <person name="Song R."/>
            <person name="Chenine A.L."/>
            <person name="Ruprecht R.M."/>
        </authorList>
    </citation>
    <scope>NUCLEOTIDE SEQUENCE [LARGE SCALE GENOMIC DNA]</scope>
    <source>
        <strain evidence="1 2">PSBB019</strain>
    </source>
</reference>